<gene>
    <name evidence="19" type="ORF">HU200_028189</name>
</gene>
<feature type="region of interest" description="Disordered" evidence="18">
    <location>
        <begin position="1"/>
        <end position="116"/>
    </location>
</feature>
<evidence type="ECO:0000256" key="16">
    <source>
        <dbReference type="ARBA" id="ARBA00023242"/>
    </source>
</evidence>
<comment type="cofactor">
    <cofactor evidence="2">
        <name>a divalent metal cation</name>
        <dbReference type="ChEBI" id="CHEBI:60240"/>
    </cofactor>
</comment>
<evidence type="ECO:0000256" key="14">
    <source>
        <dbReference type="ARBA" id="ARBA00023015"/>
    </source>
</evidence>
<comment type="similarity">
    <text evidence="5">Belongs to the CAF1 family.</text>
</comment>
<name>A0A835EQK4_9POAL</name>
<evidence type="ECO:0000256" key="9">
    <source>
        <dbReference type="ARBA" id="ARBA00022722"/>
    </source>
</evidence>
<dbReference type="GO" id="GO:0004535">
    <property type="term" value="F:poly(A)-specific ribonuclease activity"/>
    <property type="evidence" value="ECO:0007669"/>
    <property type="project" value="UniProtKB-EC"/>
</dbReference>
<evidence type="ECO:0000256" key="7">
    <source>
        <dbReference type="ARBA" id="ARBA00012161"/>
    </source>
</evidence>
<evidence type="ECO:0000313" key="19">
    <source>
        <dbReference type="EMBL" id="KAF8714176.1"/>
    </source>
</evidence>
<feature type="compositionally biased region" description="Low complexity" evidence="18">
    <location>
        <begin position="73"/>
        <end position="100"/>
    </location>
</feature>
<keyword evidence="8" id="KW-0963">Cytoplasm</keyword>
<evidence type="ECO:0000256" key="13">
    <source>
        <dbReference type="ARBA" id="ARBA00022884"/>
    </source>
</evidence>
<evidence type="ECO:0000256" key="5">
    <source>
        <dbReference type="ARBA" id="ARBA00008372"/>
    </source>
</evidence>
<evidence type="ECO:0000256" key="15">
    <source>
        <dbReference type="ARBA" id="ARBA00023163"/>
    </source>
</evidence>
<dbReference type="OrthoDB" id="739979at2759"/>
<evidence type="ECO:0000256" key="1">
    <source>
        <dbReference type="ARBA" id="ARBA00001663"/>
    </source>
</evidence>
<dbReference type="GO" id="GO:0003723">
    <property type="term" value="F:RNA binding"/>
    <property type="evidence" value="ECO:0007669"/>
    <property type="project" value="UniProtKB-KW"/>
</dbReference>
<proteinExistence type="inferred from homology"/>
<evidence type="ECO:0000256" key="3">
    <source>
        <dbReference type="ARBA" id="ARBA00004123"/>
    </source>
</evidence>
<evidence type="ECO:0000256" key="4">
    <source>
        <dbReference type="ARBA" id="ARBA00004496"/>
    </source>
</evidence>
<keyword evidence="13" id="KW-0694">RNA-binding</keyword>
<feature type="compositionally biased region" description="Low complexity" evidence="18">
    <location>
        <begin position="153"/>
        <end position="171"/>
    </location>
</feature>
<protein>
    <recommendedName>
        <fullName evidence="7">poly(A)-specific ribonuclease</fullName>
        <ecNumber evidence="7">3.1.13.4</ecNumber>
    </recommendedName>
</protein>
<dbReference type="PANTHER" id="PTHR10797">
    <property type="entry name" value="CCR4-NOT TRANSCRIPTION COMPLEX SUBUNIT"/>
    <property type="match status" value="1"/>
</dbReference>
<keyword evidence="14" id="KW-0805">Transcription regulation</keyword>
<dbReference type="GO" id="GO:0005737">
    <property type="term" value="C:cytoplasm"/>
    <property type="evidence" value="ECO:0007669"/>
    <property type="project" value="UniProtKB-SubCell"/>
</dbReference>
<comment type="catalytic activity">
    <reaction evidence="1">
        <text>Exonucleolytic cleavage of poly(A) to 5'-AMP.</text>
        <dbReference type="EC" id="3.1.13.4"/>
    </reaction>
</comment>
<dbReference type="EC" id="3.1.13.4" evidence="7"/>
<comment type="subunit">
    <text evidence="6">Component of the CCR4-NOT complex, at least composed of CRR4 and CAF1 proteins.</text>
</comment>
<dbReference type="InterPro" id="IPR006941">
    <property type="entry name" value="RNase_CAF1"/>
</dbReference>
<evidence type="ECO:0000256" key="6">
    <source>
        <dbReference type="ARBA" id="ARBA00011757"/>
    </source>
</evidence>
<evidence type="ECO:0000256" key="2">
    <source>
        <dbReference type="ARBA" id="ARBA00001968"/>
    </source>
</evidence>
<comment type="subcellular location">
    <subcellularLocation>
        <location evidence="4">Cytoplasm</location>
    </subcellularLocation>
    <subcellularLocation>
        <location evidence="3">Nucleus</location>
    </subcellularLocation>
</comment>
<dbReference type="InterPro" id="IPR036397">
    <property type="entry name" value="RNaseH_sf"/>
</dbReference>
<dbReference type="GO" id="GO:0005634">
    <property type="term" value="C:nucleus"/>
    <property type="evidence" value="ECO:0007669"/>
    <property type="project" value="UniProtKB-SubCell"/>
</dbReference>
<evidence type="ECO:0000256" key="12">
    <source>
        <dbReference type="ARBA" id="ARBA00022839"/>
    </source>
</evidence>
<reference evidence="19" key="1">
    <citation type="submission" date="2020-07" db="EMBL/GenBank/DDBJ databases">
        <title>Genome sequence and genetic diversity analysis of an under-domesticated orphan crop, white fonio (Digitaria exilis).</title>
        <authorList>
            <person name="Bennetzen J.L."/>
            <person name="Chen S."/>
            <person name="Ma X."/>
            <person name="Wang X."/>
            <person name="Yssel A.E.J."/>
            <person name="Chaluvadi S.R."/>
            <person name="Johnson M."/>
            <person name="Gangashetty P."/>
            <person name="Hamidou F."/>
            <person name="Sanogo M.D."/>
            <person name="Zwaenepoel A."/>
            <person name="Wallace J."/>
            <person name="Van De Peer Y."/>
            <person name="Van Deynze A."/>
        </authorList>
    </citation>
    <scope>NUCLEOTIDE SEQUENCE</scope>
    <source>
        <tissue evidence="19">Leaves</tissue>
    </source>
</reference>
<evidence type="ECO:0000256" key="18">
    <source>
        <dbReference type="SAM" id="MobiDB-lite"/>
    </source>
</evidence>
<dbReference type="InterPro" id="IPR039637">
    <property type="entry name" value="CNOT7/CNOT8/Pop2"/>
</dbReference>
<dbReference type="InterPro" id="IPR012337">
    <property type="entry name" value="RNaseH-like_sf"/>
</dbReference>
<keyword evidence="20" id="KW-1185">Reference proteome</keyword>
<dbReference type="Proteomes" id="UP000636709">
    <property type="component" value="Unassembled WGS sequence"/>
</dbReference>
<organism evidence="19 20">
    <name type="scientific">Digitaria exilis</name>
    <dbReference type="NCBI Taxonomy" id="1010633"/>
    <lineage>
        <taxon>Eukaryota</taxon>
        <taxon>Viridiplantae</taxon>
        <taxon>Streptophyta</taxon>
        <taxon>Embryophyta</taxon>
        <taxon>Tracheophyta</taxon>
        <taxon>Spermatophyta</taxon>
        <taxon>Magnoliopsida</taxon>
        <taxon>Liliopsida</taxon>
        <taxon>Poales</taxon>
        <taxon>Poaceae</taxon>
        <taxon>PACMAD clade</taxon>
        <taxon>Panicoideae</taxon>
        <taxon>Panicodae</taxon>
        <taxon>Paniceae</taxon>
        <taxon>Anthephorinae</taxon>
        <taxon>Digitaria</taxon>
    </lineage>
</organism>
<feature type="compositionally biased region" description="Polar residues" evidence="18">
    <location>
        <begin position="36"/>
        <end position="51"/>
    </location>
</feature>
<dbReference type="SUPFAM" id="SSF53098">
    <property type="entry name" value="Ribonuclease H-like"/>
    <property type="match status" value="1"/>
</dbReference>
<evidence type="ECO:0000313" key="20">
    <source>
        <dbReference type="Proteomes" id="UP000636709"/>
    </source>
</evidence>
<keyword evidence="10" id="KW-0479">Metal-binding</keyword>
<evidence type="ECO:0000256" key="11">
    <source>
        <dbReference type="ARBA" id="ARBA00022801"/>
    </source>
</evidence>
<dbReference type="Pfam" id="PF04857">
    <property type="entry name" value="CAF1"/>
    <property type="match status" value="1"/>
</dbReference>
<keyword evidence="9" id="KW-0540">Nuclease</keyword>
<dbReference type="GO" id="GO:0046872">
    <property type="term" value="F:metal ion binding"/>
    <property type="evidence" value="ECO:0007669"/>
    <property type="project" value="UniProtKB-KW"/>
</dbReference>
<feature type="compositionally biased region" description="Pro residues" evidence="18">
    <location>
        <begin position="188"/>
        <end position="207"/>
    </location>
</feature>
<keyword evidence="11" id="KW-0378">Hydrolase</keyword>
<evidence type="ECO:0000256" key="17">
    <source>
        <dbReference type="ARBA" id="ARBA00025148"/>
    </source>
</evidence>
<evidence type="ECO:0000256" key="8">
    <source>
        <dbReference type="ARBA" id="ARBA00022490"/>
    </source>
</evidence>
<accession>A0A835EQK4</accession>
<sequence length="494" mass="52208">MIETADPPTRSHGGDGGGGATSSSPATMCGAPVFPPTTTRHFVPTKQSAPATTRRFVPKHQQTAPAVEVMEVASPAPSTPSGSSSPAASAPSPAFTTSASRKQQQLMAEAASGLAAARPVPQRLRFSKDFVPPPIKVLSASMPPAPDVMDAGSSAPSTPSDSSSSMETTPSPRGPLPSFSSTSAAPPCMVPTPTPTSAPPRPFLTPAPAMAPPRVEVRQVWAHNFEAEARLIESLLPKFRYVAVDTEFPGTVYRPAGAAYTLTPARSYELLKLNVDALDLIQLGLTLFDSGGRLPTARLPSGELAATTAVSYVWEFNFREFDVRRHRHAPESIAMLRSKGVDFDRNHRHGVGASSEFGPRLRKWLRSGGLGRGGVVTFSGGYDVAYLVKAMFGEGYRMPATAGEFEGVTAAALARRKVFDVKEMARVCPGDLRGGLDTVAAKLGVGRAVGEAHQAGSDSLLTCHAFVKMRESYFDDDDDKLAKVAGVLTDITAY</sequence>
<evidence type="ECO:0000256" key="10">
    <source>
        <dbReference type="ARBA" id="ARBA00022723"/>
    </source>
</evidence>
<comment type="function">
    <text evidence="17">Ubiquitous transcription factor required for a diverse set of processes. It is a component of the CCR4 complex involved in the control of gene expression.</text>
</comment>
<dbReference type="AlphaFoldDB" id="A0A835EQK4"/>
<feature type="region of interest" description="Disordered" evidence="18">
    <location>
        <begin position="137"/>
        <end position="207"/>
    </location>
</feature>
<keyword evidence="16" id="KW-0539">Nucleus</keyword>
<dbReference type="EMBL" id="JACEFO010001739">
    <property type="protein sequence ID" value="KAF8714176.1"/>
    <property type="molecule type" value="Genomic_DNA"/>
</dbReference>
<dbReference type="Gene3D" id="3.30.420.10">
    <property type="entry name" value="Ribonuclease H-like superfamily/Ribonuclease H"/>
    <property type="match status" value="1"/>
</dbReference>
<keyword evidence="12" id="KW-0269">Exonuclease</keyword>
<dbReference type="GO" id="GO:0030014">
    <property type="term" value="C:CCR4-NOT complex"/>
    <property type="evidence" value="ECO:0007669"/>
    <property type="project" value="InterPro"/>
</dbReference>
<keyword evidence="15" id="KW-0804">Transcription</keyword>
<comment type="caution">
    <text evidence="19">The sequence shown here is derived from an EMBL/GenBank/DDBJ whole genome shotgun (WGS) entry which is preliminary data.</text>
</comment>
<dbReference type="FunFam" id="3.30.420.10:FF:000067">
    <property type="entry name" value="Putative CCR4-associated factor 1 11"/>
    <property type="match status" value="1"/>
</dbReference>